<feature type="active site" description="Acyl-thioester intermediate" evidence="3">
    <location>
        <position position="111"/>
    </location>
</feature>
<evidence type="ECO:0000259" key="5">
    <source>
        <dbReference type="Pfam" id="PF01154"/>
    </source>
</evidence>
<dbReference type="PANTHER" id="PTHR43323">
    <property type="entry name" value="3-HYDROXY-3-METHYLGLUTARYL COENZYME A SYNTHASE"/>
    <property type="match status" value="1"/>
</dbReference>
<evidence type="ECO:0000313" key="8">
    <source>
        <dbReference type="Proteomes" id="UP000286974"/>
    </source>
</evidence>
<dbReference type="NCBIfam" id="TIGR01835">
    <property type="entry name" value="HMG-CoA-S_prok"/>
    <property type="match status" value="1"/>
</dbReference>
<keyword evidence="7" id="KW-0012">Acyltransferase</keyword>
<dbReference type="Pfam" id="PF01154">
    <property type="entry name" value="HMG_CoA_synt_N"/>
    <property type="match status" value="1"/>
</dbReference>
<dbReference type="InterPro" id="IPR013746">
    <property type="entry name" value="HMG_CoA_synt_C_dom"/>
</dbReference>
<evidence type="ECO:0000256" key="3">
    <source>
        <dbReference type="PIRSR" id="PIRSR611554-1"/>
    </source>
</evidence>
<dbReference type="InterPro" id="IPR011554">
    <property type="entry name" value="HMG_CoA_synthase_prok"/>
</dbReference>
<dbReference type="Pfam" id="PF08540">
    <property type="entry name" value="HMG_CoA_synt_C"/>
    <property type="match status" value="1"/>
</dbReference>
<feature type="domain" description="Hydroxymethylglutaryl-coenzyme A synthase N-terminal" evidence="5">
    <location>
        <begin position="2"/>
        <end position="164"/>
    </location>
</feature>
<name>A0A401FLB5_9LACO</name>
<dbReference type="CDD" id="cd00827">
    <property type="entry name" value="init_cond_enzymes"/>
    <property type="match status" value="1"/>
</dbReference>
<feature type="binding site" evidence="4">
    <location>
        <position position="143"/>
    </location>
    <ligand>
        <name>(3S)-3-hydroxy-3-methylglutaryl-CoA</name>
        <dbReference type="ChEBI" id="CHEBI:43074"/>
    </ligand>
</feature>
<accession>A0A401FLB5</accession>
<dbReference type="Proteomes" id="UP000286974">
    <property type="component" value="Unassembled WGS sequence"/>
</dbReference>
<evidence type="ECO:0000313" key="7">
    <source>
        <dbReference type="EMBL" id="GAY73143.1"/>
    </source>
</evidence>
<dbReference type="InterPro" id="IPR016039">
    <property type="entry name" value="Thiolase-like"/>
</dbReference>
<protein>
    <submittedName>
        <fullName evidence="7">Hydroxymethylglutaryl-CoA synthase</fullName>
        <ecNumber evidence="7">2.3.3.10</ecNumber>
    </submittedName>
</protein>
<evidence type="ECO:0000259" key="6">
    <source>
        <dbReference type="Pfam" id="PF08540"/>
    </source>
</evidence>
<dbReference type="STRING" id="1138822.PL11_009650"/>
<keyword evidence="2 7" id="KW-0808">Transferase</keyword>
<keyword evidence="8" id="KW-1185">Reference proteome</keyword>
<organism evidence="7 8">
    <name type="scientific">Lentilactobacillus kosonis</name>
    <dbReference type="NCBI Taxonomy" id="2810561"/>
    <lineage>
        <taxon>Bacteria</taxon>
        <taxon>Bacillati</taxon>
        <taxon>Bacillota</taxon>
        <taxon>Bacilli</taxon>
        <taxon>Lactobacillales</taxon>
        <taxon>Lactobacillaceae</taxon>
        <taxon>Lentilactobacillus</taxon>
    </lineage>
</organism>
<dbReference type="Gene3D" id="3.40.47.10">
    <property type="match status" value="1"/>
</dbReference>
<evidence type="ECO:0000256" key="4">
    <source>
        <dbReference type="PIRSR" id="PIRSR611554-2"/>
    </source>
</evidence>
<dbReference type="AlphaFoldDB" id="A0A401FLB5"/>
<dbReference type="EC" id="2.3.3.10" evidence="7"/>
<feature type="active site" description="Proton donor/acceptor" evidence="3">
    <location>
        <position position="233"/>
    </location>
</feature>
<comment type="similarity">
    <text evidence="1">Belongs to the thiolase-like superfamily. HMG-CoA synthase family.</text>
</comment>
<dbReference type="GO" id="GO:0004421">
    <property type="term" value="F:hydroxymethylglutaryl-CoA synthase activity"/>
    <property type="evidence" value="ECO:0007669"/>
    <property type="project" value="UniProtKB-EC"/>
</dbReference>
<dbReference type="InterPro" id="IPR013528">
    <property type="entry name" value="HMG_CoA_synth_N"/>
</dbReference>
<evidence type="ECO:0000256" key="2">
    <source>
        <dbReference type="ARBA" id="ARBA00022679"/>
    </source>
</evidence>
<gene>
    <name evidence="7" type="ORF">NBRC111893_1289</name>
</gene>
<feature type="binding site" evidence="4">
    <location>
        <position position="274"/>
    </location>
    <ligand>
        <name>(3S)-3-hydroxy-3-methylglutaryl-CoA</name>
        <dbReference type="ChEBI" id="CHEBI:43074"/>
    </ligand>
</feature>
<feature type="binding site" evidence="4">
    <location>
        <position position="242"/>
    </location>
    <ligand>
        <name>(3S)-3-hydroxy-3-methylglutaryl-CoA</name>
        <dbReference type="ChEBI" id="CHEBI:43074"/>
    </ligand>
</feature>
<dbReference type="SUPFAM" id="SSF53901">
    <property type="entry name" value="Thiolase-like"/>
    <property type="match status" value="2"/>
</dbReference>
<feature type="domain" description="Hydroxymethylglutaryl-coenzyme A synthase C-terminal" evidence="6">
    <location>
        <begin position="171"/>
        <end position="244"/>
    </location>
</feature>
<dbReference type="PANTHER" id="PTHR43323:SF2">
    <property type="entry name" value="HYDROXYMETHYLGLUTARYL-COA SYNTHASE"/>
    <property type="match status" value="1"/>
</dbReference>
<comment type="caution">
    <text evidence="7">The sequence shown here is derived from an EMBL/GenBank/DDBJ whole genome shotgun (WGS) entry which is preliminary data.</text>
</comment>
<evidence type="ECO:0000256" key="1">
    <source>
        <dbReference type="ARBA" id="ARBA00007061"/>
    </source>
</evidence>
<dbReference type="EMBL" id="BEXA01000002">
    <property type="protein sequence ID" value="GAY73143.1"/>
    <property type="molecule type" value="Genomic_DNA"/>
</dbReference>
<dbReference type="GO" id="GO:0006084">
    <property type="term" value="P:acetyl-CoA metabolic process"/>
    <property type="evidence" value="ECO:0007669"/>
    <property type="project" value="InterPro"/>
</dbReference>
<proteinExistence type="inferred from homology"/>
<feature type="active site" description="Proton donor/acceptor" evidence="3">
    <location>
        <position position="79"/>
    </location>
</feature>
<sequence length="281" mass="31246">MNVGIEKIGFYTAPYYIDMVDLANARRQDPNKFLVGIGQKQQSVIPPSQDVVTMAANAAADILTSDDKELIDMIIFGSETGIDNSKAASMYLQSLLGISGSARAFEIKQACYGATAGLQMGINYLTLHPKRKVLVVGADIARYGLNTSGEVTQGGGAVVMLLSNNPKIISFDGQSTFYSKNIMDFWRPIYTKEAKVDGHYSNDVYIDFFNRTFKQYLERYSLKLNDFAALVFHVPYPKMGIKALRTVADQHDPQYKSIWGEFANSIVYNSRVGNLYTGRFT</sequence>
<reference evidence="7 8" key="1">
    <citation type="submission" date="2017-11" db="EMBL/GenBank/DDBJ databases">
        <title>Draft Genome Sequence of Lactobacillus curieae NBRC 111893 isolated from Koso, a Japanese sugar-Vegetable Fermented Beverage.</title>
        <authorList>
            <person name="Chiou T.Y."/>
            <person name="Oshima K."/>
            <person name="Suda W."/>
            <person name="Hattori M."/>
            <person name="Takahashi T."/>
        </authorList>
    </citation>
    <scope>NUCLEOTIDE SEQUENCE [LARGE SCALE GENOMIC DNA]</scope>
    <source>
        <strain evidence="7 8">NBRC111893</strain>
    </source>
</reference>
<feature type="binding site" evidence="4">
    <location>
        <position position="29"/>
    </location>
    <ligand>
        <name>(3S)-3-hydroxy-3-methylglutaryl-CoA</name>
        <dbReference type="ChEBI" id="CHEBI:43074"/>
    </ligand>
</feature>